<keyword evidence="3" id="KW-1185">Reference proteome</keyword>
<dbReference type="Proteomes" id="UP001482620">
    <property type="component" value="Unassembled WGS sequence"/>
</dbReference>
<evidence type="ECO:0000313" key="2">
    <source>
        <dbReference type="EMBL" id="MEQ2226165.1"/>
    </source>
</evidence>
<name>A0ABV0SZW8_9TELE</name>
<evidence type="ECO:0000313" key="3">
    <source>
        <dbReference type="Proteomes" id="UP001482620"/>
    </source>
</evidence>
<keyword evidence="1" id="KW-0472">Membrane</keyword>
<reference evidence="2 3" key="1">
    <citation type="submission" date="2021-06" db="EMBL/GenBank/DDBJ databases">
        <authorList>
            <person name="Palmer J.M."/>
        </authorList>
    </citation>
    <scope>NUCLEOTIDE SEQUENCE [LARGE SCALE GENOMIC DNA]</scope>
    <source>
        <strain evidence="3">if_2019</strain>
        <tissue evidence="2">Muscle</tissue>
    </source>
</reference>
<feature type="transmembrane region" description="Helical" evidence="1">
    <location>
        <begin position="7"/>
        <end position="24"/>
    </location>
</feature>
<comment type="caution">
    <text evidence="2">The sequence shown here is derived from an EMBL/GenBank/DDBJ whole genome shotgun (WGS) entry which is preliminary data.</text>
</comment>
<evidence type="ECO:0000256" key="1">
    <source>
        <dbReference type="SAM" id="Phobius"/>
    </source>
</evidence>
<proteinExistence type="predicted"/>
<organism evidence="2 3">
    <name type="scientific">Ilyodon furcidens</name>
    <name type="common">goldbreast splitfin</name>
    <dbReference type="NCBI Taxonomy" id="33524"/>
    <lineage>
        <taxon>Eukaryota</taxon>
        <taxon>Metazoa</taxon>
        <taxon>Chordata</taxon>
        <taxon>Craniata</taxon>
        <taxon>Vertebrata</taxon>
        <taxon>Euteleostomi</taxon>
        <taxon>Actinopterygii</taxon>
        <taxon>Neopterygii</taxon>
        <taxon>Teleostei</taxon>
        <taxon>Neoteleostei</taxon>
        <taxon>Acanthomorphata</taxon>
        <taxon>Ovalentaria</taxon>
        <taxon>Atherinomorphae</taxon>
        <taxon>Cyprinodontiformes</taxon>
        <taxon>Goodeidae</taxon>
        <taxon>Ilyodon</taxon>
    </lineage>
</organism>
<dbReference type="EMBL" id="JAHRIQ010014546">
    <property type="protein sequence ID" value="MEQ2226165.1"/>
    <property type="molecule type" value="Genomic_DNA"/>
</dbReference>
<gene>
    <name evidence="2" type="ORF">ILYODFUR_024741</name>
</gene>
<accession>A0ABV0SZW8</accession>
<protein>
    <submittedName>
        <fullName evidence="2">Uncharacterized protein</fullName>
    </submittedName>
</protein>
<sequence>MKQFLQGVFFSAVIFIFLHFLYNLPHLCEQFTGTSALLKSLIDSTMCYGGRGCCSWKYIICNFSWVNIAGSLVKRGDKLFWEKKYCPFFLKAGKKFASTSWKI</sequence>
<keyword evidence="1" id="KW-1133">Transmembrane helix</keyword>
<keyword evidence="1" id="KW-0812">Transmembrane</keyword>